<reference evidence="2 3" key="1">
    <citation type="journal article" date="2020" name="BMC Genomics">
        <title>Intraspecific diversification of the crop wild relative Brassica cretica Lam. using demographic model selection.</title>
        <authorList>
            <person name="Kioukis A."/>
            <person name="Michalopoulou V.A."/>
            <person name="Briers L."/>
            <person name="Pirintsos S."/>
            <person name="Studholme D.J."/>
            <person name="Pavlidis P."/>
            <person name="Sarris P.F."/>
        </authorList>
    </citation>
    <scope>NUCLEOTIDE SEQUENCE [LARGE SCALE GENOMIC DNA]</scope>
    <source>
        <strain evidence="3">cv. PFS-1207/04</strain>
    </source>
</reference>
<evidence type="ECO:0000256" key="1">
    <source>
        <dbReference type="SAM" id="MobiDB-lite"/>
    </source>
</evidence>
<evidence type="ECO:0000313" key="2">
    <source>
        <dbReference type="EMBL" id="KAF3568184.1"/>
    </source>
</evidence>
<gene>
    <name evidence="2" type="ORF">DY000_02017682</name>
</gene>
<sequence length="189" mass="21232">MNEGDHALDPGTSEALKLREVEDPKVYEYEVLIIVQGTALRGAATLHHLALSLAIGLQCFGTIESIVMSVTRWKVGNQDWCEYAARCSFHVLIESVLLGGYAKKVVVPIGQSFQSRRNLVFYDELIVTFSIFVSYHLEVISIPIYNFVPKLSKRNGGDRTNSVSRSPLQRVRRDTGGSYDNARRGRERN</sequence>
<keyword evidence="3" id="KW-1185">Reference proteome</keyword>
<accession>A0ABQ7D9B9</accession>
<evidence type="ECO:0000313" key="3">
    <source>
        <dbReference type="Proteomes" id="UP000266723"/>
    </source>
</evidence>
<feature type="region of interest" description="Disordered" evidence="1">
    <location>
        <begin position="155"/>
        <end position="189"/>
    </location>
</feature>
<dbReference type="Gene3D" id="3.90.180.10">
    <property type="entry name" value="Medium-chain alcohol dehydrogenases, catalytic domain"/>
    <property type="match status" value="1"/>
</dbReference>
<comment type="caution">
    <text evidence="2">The sequence shown here is derived from an EMBL/GenBank/DDBJ whole genome shotgun (WGS) entry which is preliminary data.</text>
</comment>
<proteinExistence type="predicted"/>
<protein>
    <submittedName>
        <fullName evidence="2">Uncharacterized protein</fullName>
    </submittedName>
</protein>
<dbReference type="Proteomes" id="UP000266723">
    <property type="component" value="Unassembled WGS sequence"/>
</dbReference>
<dbReference type="SUPFAM" id="SSF50129">
    <property type="entry name" value="GroES-like"/>
    <property type="match status" value="1"/>
</dbReference>
<feature type="compositionally biased region" description="Basic and acidic residues" evidence="1">
    <location>
        <begin position="171"/>
        <end position="189"/>
    </location>
</feature>
<dbReference type="InterPro" id="IPR011032">
    <property type="entry name" value="GroES-like_sf"/>
</dbReference>
<organism evidence="2 3">
    <name type="scientific">Brassica cretica</name>
    <name type="common">Mustard</name>
    <dbReference type="NCBI Taxonomy" id="69181"/>
    <lineage>
        <taxon>Eukaryota</taxon>
        <taxon>Viridiplantae</taxon>
        <taxon>Streptophyta</taxon>
        <taxon>Embryophyta</taxon>
        <taxon>Tracheophyta</taxon>
        <taxon>Spermatophyta</taxon>
        <taxon>Magnoliopsida</taxon>
        <taxon>eudicotyledons</taxon>
        <taxon>Gunneridae</taxon>
        <taxon>Pentapetalae</taxon>
        <taxon>rosids</taxon>
        <taxon>malvids</taxon>
        <taxon>Brassicales</taxon>
        <taxon>Brassicaceae</taxon>
        <taxon>Brassiceae</taxon>
        <taxon>Brassica</taxon>
    </lineage>
</organism>
<name>A0ABQ7D9B9_BRACR</name>
<dbReference type="EMBL" id="QGKV02000759">
    <property type="protein sequence ID" value="KAF3568184.1"/>
    <property type="molecule type" value="Genomic_DNA"/>
</dbReference>
<feature type="compositionally biased region" description="Polar residues" evidence="1">
    <location>
        <begin position="158"/>
        <end position="167"/>
    </location>
</feature>